<comment type="caution">
    <text evidence="5">The sequence shown here is derived from an EMBL/GenBank/DDBJ whole genome shotgun (WGS) entry which is preliminary data.</text>
</comment>
<dbReference type="GO" id="GO:0007169">
    <property type="term" value="P:cell surface receptor protein tyrosine kinase signaling pathway"/>
    <property type="evidence" value="ECO:0007669"/>
    <property type="project" value="TreeGrafter"/>
</dbReference>
<dbReference type="InterPro" id="IPR050122">
    <property type="entry name" value="RTK"/>
</dbReference>
<feature type="non-terminal residue" evidence="5">
    <location>
        <position position="78"/>
    </location>
</feature>
<keyword evidence="1" id="KW-0547">Nucleotide-binding</keyword>
<dbReference type="Pfam" id="PF07714">
    <property type="entry name" value="PK_Tyr_Ser-Thr"/>
    <property type="match status" value="1"/>
</dbReference>
<dbReference type="SUPFAM" id="SSF56112">
    <property type="entry name" value="Protein kinase-like (PK-like)"/>
    <property type="match status" value="1"/>
</dbReference>
<evidence type="ECO:0000256" key="1">
    <source>
        <dbReference type="ARBA" id="ARBA00022741"/>
    </source>
</evidence>
<name>A0A7L0H529_HERCA</name>
<accession>A0A7L0H529</accession>
<evidence type="ECO:0000313" key="6">
    <source>
        <dbReference type="Proteomes" id="UP000555649"/>
    </source>
</evidence>
<evidence type="ECO:0000256" key="3">
    <source>
        <dbReference type="SAM" id="MobiDB-lite"/>
    </source>
</evidence>
<feature type="domain" description="Serine-threonine/tyrosine-protein kinase catalytic" evidence="4">
    <location>
        <begin position="3"/>
        <end position="56"/>
    </location>
</feature>
<dbReference type="PANTHER" id="PTHR24416">
    <property type="entry name" value="TYROSINE-PROTEIN KINASE RECEPTOR"/>
    <property type="match status" value="1"/>
</dbReference>
<dbReference type="PANTHER" id="PTHR24416:SF628">
    <property type="entry name" value="TYROSINE-PROTEIN KINASE MER-LIKE"/>
    <property type="match status" value="1"/>
</dbReference>
<dbReference type="GO" id="GO:0005886">
    <property type="term" value="C:plasma membrane"/>
    <property type="evidence" value="ECO:0007669"/>
    <property type="project" value="TreeGrafter"/>
</dbReference>
<organism evidence="5 6">
    <name type="scientific">Herpetotheres cachinnans</name>
    <name type="common">Laughing falcon</name>
    <name type="synonym">Falco cachinnans</name>
    <dbReference type="NCBI Taxonomy" id="56343"/>
    <lineage>
        <taxon>Eukaryota</taxon>
        <taxon>Metazoa</taxon>
        <taxon>Chordata</taxon>
        <taxon>Craniata</taxon>
        <taxon>Vertebrata</taxon>
        <taxon>Euteleostomi</taxon>
        <taxon>Archelosauria</taxon>
        <taxon>Archosauria</taxon>
        <taxon>Dinosauria</taxon>
        <taxon>Saurischia</taxon>
        <taxon>Theropoda</taxon>
        <taxon>Coelurosauria</taxon>
        <taxon>Aves</taxon>
        <taxon>Neognathae</taxon>
        <taxon>Neoaves</taxon>
        <taxon>Telluraves</taxon>
        <taxon>Australaves</taxon>
        <taxon>Falconiformes</taxon>
        <taxon>Falconidae</taxon>
        <taxon>Herpetotheres</taxon>
    </lineage>
</organism>
<dbReference type="Proteomes" id="UP000555649">
    <property type="component" value="Unassembled WGS sequence"/>
</dbReference>
<keyword evidence="2" id="KW-0067">ATP-binding</keyword>
<gene>
    <name evidence="5" type="primary">Axl_1</name>
    <name evidence="5" type="ORF">HERCAC_R15566</name>
</gene>
<dbReference type="GO" id="GO:0005524">
    <property type="term" value="F:ATP binding"/>
    <property type="evidence" value="ECO:0007669"/>
    <property type="project" value="UniProtKB-KW"/>
</dbReference>
<dbReference type="GO" id="GO:0016477">
    <property type="term" value="P:cell migration"/>
    <property type="evidence" value="ECO:0007669"/>
    <property type="project" value="TreeGrafter"/>
</dbReference>
<keyword evidence="5" id="KW-0418">Kinase</keyword>
<sequence>RLDEHLRVCVADFGLSKQMGGGQYYRQGRVAPVPVKWVALESLADRVYTTKSDVVSPQPMGGRAWGIPAPSQWEGEPG</sequence>
<dbReference type="InterPro" id="IPR001245">
    <property type="entry name" value="Ser-Thr/Tyr_kinase_cat_dom"/>
</dbReference>
<feature type="non-terminal residue" evidence="5">
    <location>
        <position position="1"/>
    </location>
</feature>
<reference evidence="5 6" key="1">
    <citation type="submission" date="2019-09" db="EMBL/GenBank/DDBJ databases">
        <title>Bird 10,000 Genomes (B10K) Project - Family phase.</title>
        <authorList>
            <person name="Zhang G."/>
        </authorList>
    </citation>
    <scope>NUCLEOTIDE SEQUENCE [LARGE SCALE GENOMIC DNA]</scope>
    <source>
        <strain evidence="5">B10K-DU-005-78</strain>
        <tissue evidence="5">Mixed tissue sample</tissue>
    </source>
</reference>
<evidence type="ECO:0000259" key="4">
    <source>
        <dbReference type="Pfam" id="PF07714"/>
    </source>
</evidence>
<dbReference type="InterPro" id="IPR011009">
    <property type="entry name" value="Kinase-like_dom_sf"/>
</dbReference>
<feature type="region of interest" description="Disordered" evidence="3">
    <location>
        <begin position="59"/>
        <end position="78"/>
    </location>
</feature>
<dbReference type="GO" id="GO:0006909">
    <property type="term" value="P:phagocytosis"/>
    <property type="evidence" value="ECO:0007669"/>
    <property type="project" value="TreeGrafter"/>
</dbReference>
<evidence type="ECO:0000313" key="5">
    <source>
        <dbReference type="EMBL" id="NXK14999.1"/>
    </source>
</evidence>
<dbReference type="GO" id="GO:0043235">
    <property type="term" value="C:receptor complex"/>
    <property type="evidence" value="ECO:0007669"/>
    <property type="project" value="TreeGrafter"/>
</dbReference>
<dbReference type="GO" id="GO:0007399">
    <property type="term" value="P:nervous system development"/>
    <property type="evidence" value="ECO:0007669"/>
    <property type="project" value="TreeGrafter"/>
</dbReference>
<dbReference type="EMBL" id="VXAJ01001155">
    <property type="protein sequence ID" value="NXK14999.1"/>
    <property type="molecule type" value="Genomic_DNA"/>
</dbReference>
<keyword evidence="5" id="KW-0808">Transferase</keyword>
<dbReference type="AlphaFoldDB" id="A0A7L0H529"/>
<keyword evidence="6" id="KW-1185">Reference proteome</keyword>
<proteinExistence type="predicted"/>
<dbReference type="Gene3D" id="1.10.510.10">
    <property type="entry name" value="Transferase(Phosphotransferase) domain 1"/>
    <property type="match status" value="1"/>
</dbReference>
<protein>
    <submittedName>
        <fullName evidence="5">UFO kinase</fullName>
    </submittedName>
</protein>
<dbReference type="GO" id="GO:0004714">
    <property type="term" value="F:transmembrane receptor protein tyrosine kinase activity"/>
    <property type="evidence" value="ECO:0007669"/>
    <property type="project" value="TreeGrafter"/>
</dbReference>
<evidence type="ECO:0000256" key="2">
    <source>
        <dbReference type="ARBA" id="ARBA00022840"/>
    </source>
</evidence>